<organism evidence="2 3">
    <name type="scientific">Tulasnella calospora MUT 4182</name>
    <dbReference type="NCBI Taxonomy" id="1051891"/>
    <lineage>
        <taxon>Eukaryota</taxon>
        <taxon>Fungi</taxon>
        <taxon>Dikarya</taxon>
        <taxon>Basidiomycota</taxon>
        <taxon>Agaricomycotina</taxon>
        <taxon>Agaricomycetes</taxon>
        <taxon>Cantharellales</taxon>
        <taxon>Tulasnellaceae</taxon>
        <taxon>Tulasnella</taxon>
    </lineage>
</organism>
<keyword evidence="3" id="KW-1185">Reference proteome</keyword>
<gene>
    <name evidence="2" type="ORF">M407DRAFT_165788</name>
</gene>
<evidence type="ECO:0000256" key="1">
    <source>
        <dbReference type="SAM" id="Phobius"/>
    </source>
</evidence>
<keyword evidence="1" id="KW-1133">Transmembrane helix</keyword>
<dbReference type="AlphaFoldDB" id="A0A0C3MJP6"/>
<keyword evidence="1" id="KW-0812">Transmembrane</keyword>
<evidence type="ECO:0000313" key="2">
    <source>
        <dbReference type="EMBL" id="KIO33927.1"/>
    </source>
</evidence>
<sequence length="178" mass="18755">MDLAHTLFTPSTIVRLGFLSSGFAAGYGAATSHLGVYSLLQSPGLTPAQLSIAFDRIFTRGAKVFLPLVGVSSLSYLYAAFALRSSTHETFLGLSTPVQLTVAGLSILATLPWTRIRMMPGIKRLRDVSSRAEKGAASAGDVNSNIVAVRADLEDWGWTNGVRGVLLSIACILGATAL</sequence>
<keyword evidence="1" id="KW-0472">Membrane</keyword>
<feature type="transmembrane region" description="Helical" evidence="1">
    <location>
        <begin position="64"/>
        <end position="83"/>
    </location>
</feature>
<reference evidence="3" key="2">
    <citation type="submission" date="2015-01" db="EMBL/GenBank/DDBJ databases">
        <title>Evolutionary Origins and Diversification of the Mycorrhizal Mutualists.</title>
        <authorList>
            <consortium name="DOE Joint Genome Institute"/>
            <consortium name="Mycorrhizal Genomics Consortium"/>
            <person name="Kohler A."/>
            <person name="Kuo A."/>
            <person name="Nagy L.G."/>
            <person name="Floudas D."/>
            <person name="Copeland A."/>
            <person name="Barry K.W."/>
            <person name="Cichocki N."/>
            <person name="Veneault-Fourrey C."/>
            <person name="LaButti K."/>
            <person name="Lindquist E.A."/>
            <person name="Lipzen A."/>
            <person name="Lundell T."/>
            <person name="Morin E."/>
            <person name="Murat C."/>
            <person name="Riley R."/>
            <person name="Ohm R."/>
            <person name="Sun H."/>
            <person name="Tunlid A."/>
            <person name="Henrissat B."/>
            <person name="Grigoriev I.V."/>
            <person name="Hibbett D.S."/>
            <person name="Martin F."/>
        </authorList>
    </citation>
    <scope>NUCLEOTIDE SEQUENCE [LARGE SCALE GENOMIC DNA]</scope>
    <source>
        <strain evidence="3">MUT 4182</strain>
    </source>
</reference>
<reference evidence="2 3" key="1">
    <citation type="submission" date="2014-04" db="EMBL/GenBank/DDBJ databases">
        <authorList>
            <consortium name="DOE Joint Genome Institute"/>
            <person name="Kuo A."/>
            <person name="Girlanda M."/>
            <person name="Perotto S."/>
            <person name="Kohler A."/>
            <person name="Nagy L.G."/>
            <person name="Floudas D."/>
            <person name="Copeland A."/>
            <person name="Barry K.W."/>
            <person name="Cichocki N."/>
            <person name="Veneault-Fourrey C."/>
            <person name="LaButti K."/>
            <person name="Lindquist E.A."/>
            <person name="Lipzen A."/>
            <person name="Lundell T."/>
            <person name="Morin E."/>
            <person name="Murat C."/>
            <person name="Sun H."/>
            <person name="Tunlid A."/>
            <person name="Henrissat B."/>
            <person name="Grigoriev I.V."/>
            <person name="Hibbett D.S."/>
            <person name="Martin F."/>
            <person name="Nordberg H.P."/>
            <person name="Cantor M.N."/>
            <person name="Hua S.X."/>
        </authorList>
    </citation>
    <scope>NUCLEOTIDE SEQUENCE [LARGE SCALE GENOMIC DNA]</scope>
    <source>
        <strain evidence="2 3">MUT 4182</strain>
    </source>
</reference>
<feature type="transmembrane region" description="Helical" evidence="1">
    <location>
        <begin position="98"/>
        <end position="116"/>
    </location>
</feature>
<dbReference type="HOGENOM" id="CLU_105974_0_1_1"/>
<dbReference type="Proteomes" id="UP000054248">
    <property type="component" value="Unassembled WGS sequence"/>
</dbReference>
<evidence type="ECO:0000313" key="3">
    <source>
        <dbReference type="Proteomes" id="UP000054248"/>
    </source>
</evidence>
<proteinExistence type="predicted"/>
<evidence type="ECO:0008006" key="4">
    <source>
        <dbReference type="Google" id="ProtNLM"/>
    </source>
</evidence>
<dbReference type="Pfam" id="PF08592">
    <property type="entry name" value="Anthrone_oxy"/>
    <property type="match status" value="1"/>
</dbReference>
<dbReference type="InterPro" id="IPR013901">
    <property type="entry name" value="Anthrone_oxy"/>
</dbReference>
<name>A0A0C3MJP6_9AGAM</name>
<dbReference type="EMBL" id="KN822945">
    <property type="protein sequence ID" value="KIO33927.1"/>
    <property type="molecule type" value="Genomic_DNA"/>
</dbReference>
<dbReference type="OrthoDB" id="3179831at2759"/>
<protein>
    <recommendedName>
        <fullName evidence="4">DUF1772-domain-containing protein</fullName>
    </recommendedName>
</protein>
<accession>A0A0C3MJP6</accession>